<reference evidence="3" key="1">
    <citation type="journal article" date="2019" name="Int. J. Syst. Evol. Microbiol.">
        <title>The Global Catalogue of Microorganisms (GCM) 10K type strain sequencing project: providing services to taxonomists for standard genome sequencing and annotation.</title>
        <authorList>
            <consortium name="The Broad Institute Genomics Platform"/>
            <consortium name="The Broad Institute Genome Sequencing Center for Infectious Disease"/>
            <person name="Wu L."/>
            <person name="Ma J."/>
        </authorList>
    </citation>
    <scope>NUCLEOTIDE SEQUENCE [LARGE SCALE GENOMIC DNA]</scope>
    <source>
        <strain evidence="3">CGMCC 1.15053</strain>
    </source>
</reference>
<gene>
    <name evidence="2" type="ORF">ACFPQ6_01055</name>
</gene>
<dbReference type="InterPro" id="IPR011043">
    <property type="entry name" value="Gal_Oxase/kelch_b-propeller"/>
</dbReference>
<dbReference type="SMART" id="SM00612">
    <property type="entry name" value="Kelch"/>
    <property type="match status" value="4"/>
</dbReference>
<dbReference type="NCBIfam" id="NF012200">
    <property type="entry name" value="choice_anch_D"/>
    <property type="match status" value="1"/>
</dbReference>
<keyword evidence="3" id="KW-1185">Reference proteome</keyword>
<dbReference type="Pfam" id="PF01344">
    <property type="entry name" value="Kelch_1"/>
    <property type="match status" value="1"/>
</dbReference>
<dbReference type="InterPro" id="IPR021720">
    <property type="entry name" value="Malectin_dom"/>
</dbReference>
<feature type="non-terminal residue" evidence="2">
    <location>
        <position position="1"/>
    </location>
</feature>
<dbReference type="PANTHER" id="PTHR46773:SF5">
    <property type="entry name" value="OS04G0487100 PROTEIN"/>
    <property type="match status" value="1"/>
</dbReference>
<dbReference type="EMBL" id="JBHSOH010000002">
    <property type="protein sequence ID" value="MFC5846884.1"/>
    <property type="molecule type" value="Genomic_DNA"/>
</dbReference>
<organism evidence="2 3">
    <name type="scientific">Deinococcus petrolearius</name>
    <dbReference type="NCBI Taxonomy" id="1751295"/>
    <lineage>
        <taxon>Bacteria</taxon>
        <taxon>Thermotogati</taxon>
        <taxon>Deinococcota</taxon>
        <taxon>Deinococci</taxon>
        <taxon>Deinococcales</taxon>
        <taxon>Deinococcaceae</taxon>
        <taxon>Deinococcus</taxon>
    </lineage>
</organism>
<proteinExistence type="predicted"/>
<dbReference type="Pfam" id="PF24681">
    <property type="entry name" value="Kelch_KLHDC2_KLHL20_DRC7"/>
    <property type="match status" value="1"/>
</dbReference>
<feature type="domain" description="Malectin" evidence="1">
    <location>
        <begin position="29"/>
        <end position="177"/>
    </location>
</feature>
<evidence type="ECO:0000313" key="2">
    <source>
        <dbReference type="EMBL" id="MFC5846884.1"/>
    </source>
</evidence>
<evidence type="ECO:0000313" key="3">
    <source>
        <dbReference type="Proteomes" id="UP001595979"/>
    </source>
</evidence>
<dbReference type="Gene3D" id="2.120.10.80">
    <property type="entry name" value="Kelch-type beta propeller"/>
    <property type="match status" value="2"/>
</dbReference>
<dbReference type="Gene3D" id="2.60.40.10">
    <property type="entry name" value="Immunoglobulins"/>
    <property type="match status" value="1"/>
</dbReference>
<dbReference type="InterPro" id="IPR013783">
    <property type="entry name" value="Ig-like_fold"/>
</dbReference>
<dbReference type="Proteomes" id="UP001595979">
    <property type="component" value="Unassembled WGS sequence"/>
</dbReference>
<dbReference type="Pfam" id="PF11721">
    <property type="entry name" value="Malectin"/>
    <property type="match status" value="1"/>
</dbReference>
<dbReference type="RefSeq" id="WP_380045444.1">
    <property type="nucleotide sequence ID" value="NZ_JBHSOH010000002.1"/>
</dbReference>
<comment type="caution">
    <text evidence="2">The sequence shown here is derived from an EMBL/GenBank/DDBJ whole genome shotgun (WGS) entry which is preliminary data.</text>
</comment>
<dbReference type="InterPro" id="IPR006652">
    <property type="entry name" value="Kelch_1"/>
</dbReference>
<dbReference type="SUPFAM" id="SSF49785">
    <property type="entry name" value="Galactose-binding domain-like"/>
    <property type="match status" value="1"/>
</dbReference>
<name>A0ABW1DHQ9_9DEIO</name>
<evidence type="ECO:0000259" key="1">
    <source>
        <dbReference type="Pfam" id="PF11721"/>
    </source>
</evidence>
<protein>
    <submittedName>
        <fullName evidence="2">Malectin domain-containing carbohydrate-binding protein</fullName>
    </submittedName>
</protein>
<dbReference type="Gene3D" id="2.60.120.430">
    <property type="entry name" value="Galactose-binding lectin"/>
    <property type="match status" value="1"/>
</dbReference>
<accession>A0ABW1DHQ9</accession>
<sequence length="799" mass="82152">AGDGISYDHADWVTPVLTCSGTADTAGVIRINAGGPALDVGGAVWQACTSLQACGGYVTGGFAYGESDGITGAAPPAGPALYQTEWTGGATSGVAAGQVAFAFGVPVPNGRYGVRLHFAELNKAAAGARVFDVKVENGQGELLNFDIFREAGGAGRAIVRSFDVTVTDGQLNLDFVRRVENAKISGIEILPLAQGGAPGDLSPSAGELVYSGVRGVAGSPQAVTLRNAGTGPLQVTSLTLGGPNAGDFVLGAPNLPAPALPLTLQAGASVSVPVQFAPRQALGALRATLGIGSDDPDAPTRAVELYGLSARGLQGDSEPPLQAVVDTLGYAVNVGGSTLILGTGAAPIGDEVSAPLFTKAGAGPVTLRPVARYSPDDLLPFGYFTLEGAAPTLREVGVVARGQEQTLNPSTVAGGVAQFDPGSAAFGLYAGRTSYAPQPSLTLDRLNTGPTRHAARIYPLKDRSGQPVANSYLVAFEPAVNGDYQDYVFVVQNVQPAAVPVSWATRAGALLAVSEAQGAAVGNKLYVFGGFDKDLQTTARAQVYDLTTNTWAAVADMPEQITHGAVAVDGQTIYLAGGFVGRHPGPQTANVWKYDVAGDRWTAGPPLPRAVGAGALVRLGRDLHFFGGTERDLGNTQIYRRDSPDHWVLTLGTSTWRAAAPLPEPRNHLAGVVLGNSIYALGGQHLGDEEEGNRQTVERYDPATDTWTEVAGLPRAVGHINASAVAWQGRIVVVAGVTGHSAEIADVNEYDPATGRWTALTPLPAARQSPVAGVLGDQLVVTGGSLPSGVFTTTWAGVR</sequence>
<dbReference type="PANTHER" id="PTHR46773">
    <property type="match status" value="1"/>
</dbReference>
<dbReference type="SUPFAM" id="SSF50965">
    <property type="entry name" value="Galactose oxidase, central domain"/>
    <property type="match status" value="1"/>
</dbReference>
<dbReference type="InterPro" id="IPR015915">
    <property type="entry name" value="Kelch-typ_b-propeller"/>
</dbReference>
<dbReference type="InterPro" id="IPR053256">
    <property type="entry name" value="Kelch_repeat-containing"/>
</dbReference>
<dbReference type="InterPro" id="IPR008979">
    <property type="entry name" value="Galactose-bd-like_sf"/>
</dbReference>